<dbReference type="RefSeq" id="WP_209968618.1">
    <property type="nucleotide sequence ID" value="NZ_JAGGLB010000001.1"/>
</dbReference>
<comment type="catalytic activity">
    <reaction evidence="13">
        <text>3',5'-cyclic CMP + H2O = CMP + H(+)</text>
        <dbReference type="Rhea" id="RHEA:72675"/>
        <dbReference type="ChEBI" id="CHEBI:15377"/>
        <dbReference type="ChEBI" id="CHEBI:15378"/>
        <dbReference type="ChEBI" id="CHEBI:58003"/>
        <dbReference type="ChEBI" id="CHEBI:60377"/>
    </reaction>
    <physiologicalReaction direction="left-to-right" evidence="13">
        <dbReference type="Rhea" id="RHEA:72676"/>
    </physiologicalReaction>
</comment>
<keyword evidence="12" id="KW-0046">Antibiotic resistance</keyword>
<keyword evidence="7" id="KW-0479">Metal-binding</keyword>
<dbReference type="Pfam" id="PF00753">
    <property type="entry name" value="Lactamase_B"/>
    <property type="match status" value="1"/>
</dbReference>
<evidence type="ECO:0000259" key="16">
    <source>
        <dbReference type="SMART" id="SM00849"/>
    </source>
</evidence>
<evidence type="ECO:0000256" key="3">
    <source>
        <dbReference type="ARBA" id="ARBA00004418"/>
    </source>
</evidence>
<comment type="subunit">
    <text evidence="5">Monomer.</text>
</comment>
<evidence type="ECO:0000256" key="5">
    <source>
        <dbReference type="ARBA" id="ARBA00011245"/>
    </source>
</evidence>
<comment type="similarity">
    <text evidence="4">Belongs to the metallo-beta-lactamase superfamily. Class-B beta-lactamase family.</text>
</comment>
<dbReference type="InterPro" id="IPR036866">
    <property type="entry name" value="RibonucZ/Hydroxyglut_hydro"/>
</dbReference>
<comment type="catalytic activity">
    <reaction evidence="15">
        <text>3',5'-cyclic UMP + H2O = UMP + H(+)</text>
        <dbReference type="Rhea" id="RHEA:70575"/>
        <dbReference type="ChEBI" id="CHEBI:15377"/>
        <dbReference type="ChEBI" id="CHEBI:15378"/>
        <dbReference type="ChEBI" id="CHEBI:57865"/>
        <dbReference type="ChEBI" id="CHEBI:184387"/>
    </reaction>
    <physiologicalReaction direction="left-to-right" evidence="15">
        <dbReference type="Rhea" id="RHEA:70576"/>
    </physiologicalReaction>
</comment>
<dbReference type="PANTHER" id="PTHR42951:SF4">
    <property type="entry name" value="ACYL-COENZYME A THIOESTERASE MBLAC2"/>
    <property type="match status" value="1"/>
</dbReference>
<evidence type="ECO:0000256" key="15">
    <source>
        <dbReference type="ARBA" id="ARBA00048505"/>
    </source>
</evidence>
<comment type="function">
    <text evidence="14">Counteracts the endogenous Pycsar antiviral defense system. Phosphodiesterase that enables metal-dependent hydrolysis of host cyclic nucleotide Pycsar defense signals such as cCMP and cUMP.</text>
</comment>
<evidence type="ECO:0000256" key="12">
    <source>
        <dbReference type="ARBA" id="ARBA00023251"/>
    </source>
</evidence>
<dbReference type="PROSITE" id="PS00743">
    <property type="entry name" value="BETA_LACTAMASE_B_1"/>
    <property type="match status" value="1"/>
</dbReference>
<keyword evidence="18" id="KW-1185">Reference proteome</keyword>
<reference evidence="17 18" key="1">
    <citation type="submission" date="2021-03" db="EMBL/GenBank/DDBJ databases">
        <title>Genomic Encyclopedia of Type Strains, Phase IV (KMG-IV): sequencing the most valuable type-strain genomes for metagenomic binning, comparative biology and taxonomic classification.</title>
        <authorList>
            <person name="Goeker M."/>
        </authorList>
    </citation>
    <scope>NUCLEOTIDE SEQUENCE [LARGE SCALE GENOMIC DNA]</scope>
    <source>
        <strain evidence="17 18">DSM 26048</strain>
    </source>
</reference>
<dbReference type="EC" id="3.5.2.6" evidence="6"/>
<dbReference type="EMBL" id="JAGGLB010000001">
    <property type="protein sequence ID" value="MBP1988557.1"/>
    <property type="molecule type" value="Genomic_DNA"/>
</dbReference>
<comment type="subcellular location">
    <subcellularLocation>
        <location evidence="3">Periplasm</location>
    </subcellularLocation>
</comment>
<dbReference type="SUPFAM" id="SSF56281">
    <property type="entry name" value="Metallo-hydrolase/oxidoreductase"/>
    <property type="match status" value="1"/>
</dbReference>
<dbReference type="SMART" id="SM00849">
    <property type="entry name" value="Lactamase_B"/>
    <property type="match status" value="1"/>
</dbReference>
<evidence type="ECO:0000256" key="1">
    <source>
        <dbReference type="ARBA" id="ARBA00001526"/>
    </source>
</evidence>
<evidence type="ECO:0000313" key="18">
    <source>
        <dbReference type="Proteomes" id="UP001519287"/>
    </source>
</evidence>
<sequence length="250" mass="26480">MQMKAQMQMLGRVYLVGSGALGSNKTNDYDCNVYLLDGGSSMLLIDCGAGMGAGPIAKTIEELGFQLSDISHILLTHGHADHAGGASKLQQLTGAQLVCSPATARIMREGDEAAIGLPGAREAGIYPEDYKLIPCSPSIEVQEGDRLQVGDLSIEFIETPGHSFDMVCAYCPELKALFSSDTVFEGGRVAVIDTADFSMTDLESSMQKLANLDTAALFPGHMDPVLENARETVLKAAAIFAHGLVPESIV</sequence>
<keyword evidence="9" id="KW-0574">Periplasm</keyword>
<evidence type="ECO:0000313" key="17">
    <source>
        <dbReference type="EMBL" id="MBP1988557.1"/>
    </source>
</evidence>
<dbReference type="Gene3D" id="3.60.15.10">
    <property type="entry name" value="Ribonuclease Z/Hydroxyacylglutathione hydrolase-like"/>
    <property type="match status" value="1"/>
</dbReference>
<evidence type="ECO:0000256" key="13">
    <source>
        <dbReference type="ARBA" id="ARBA00034221"/>
    </source>
</evidence>
<evidence type="ECO:0000256" key="8">
    <source>
        <dbReference type="ARBA" id="ARBA00022729"/>
    </source>
</evidence>
<evidence type="ECO:0000256" key="10">
    <source>
        <dbReference type="ARBA" id="ARBA00022801"/>
    </source>
</evidence>
<dbReference type="CDD" id="cd06262">
    <property type="entry name" value="metallo-hydrolase-like_MBL-fold"/>
    <property type="match status" value="1"/>
</dbReference>
<evidence type="ECO:0000256" key="4">
    <source>
        <dbReference type="ARBA" id="ARBA00005250"/>
    </source>
</evidence>
<proteinExistence type="inferred from homology"/>
<protein>
    <recommendedName>
        <fullName evidence="6">beta-lactamase</fullName>
        <ecNumber evidence="6">3.5.2.6</ecNumber>
    </recommendedName>
</protein>
<dbReference type="InterPro" id="IPR001279">
    <property type="entry name" value="Metallo-B-lactamas"/>
</dbReference>
<evidence type="ECO:0000256" key="6">
    <source>
        <dbReference type="ARBA" id="ARBA00012865"/>
    </source>
</evidence>
<organism evidence="17 18">
    <name type="scientific">Paenibacillus eucommiae</name>
    <dbReference type="NCBI Taxonomy" id="1355755"/>
    <lineage>
        <taxon>Bacteria</taxon>
        <taxon>Bacillati</taxon>
        <taxon>Bacillota</taxon>
        <taxon>Bacilli</taxon>
        <taxon>Bacillales</taxon>
        <taxon>Paenibacillaceae</taxon>
        <taxon>Paenibacillus</taxon>
    </lineage>
</organism>
<keyword evidence="10" id="KW-0378">Hydrolase</keyword>
<keyword evidence="8" id="KW-0732">Signal</keyword>
<accession>A0ABS4ILX2</accession>
<dbReference type="Proteomes" id="UP001519287">
    <property type="component" value="Unassembled WGS sequence"/>
</dbReference>
<name>A0ABS4ILX2_9BACL</name>
<dbReference type="InterPro" id="IPR050855">
    <property type="entry name" value="NDM-1-like"/>
</dbReference>
<evidence type="ECO:0000256" key="9">
    <source>
        <dbReference type="ARBA" id="ARBA00022764"/>
    </source>
</evidence>
<comment type="catalytic activity">
    <reaction evidence="1">
        <text>a beta-lactam + H2O = a substituted beta-amino acid</text>
        <dbReference type="Rhea" id="RHEA:20401"/>
        <dbReference type="ChEBI" id="CHEBI:15377"/>
        <dbReference type="ChEBI" id="CHEBI:35627"/>
        <dbReference type="ChEBI" id="CHEBI:140347"/>
        <dbReference type="EC" id="3.5.2.6"/>
    </reaction>
</comment>
<dbReference type="InterPro" id="IPR001018">
    <property type="entry name" value="Beta-lactamase_class-B_CS"/>
</dbReference>
<evidence type="ECO:0000256" key="2">
    <source>
        <dbReference type="ARBA" id="ARBA00001947"/>
    </source>
</evidence>
<keyword evidence="11" id="KW-0862">Zinc</keyword>
<comment type="cofactor">
    <cofactor evidence="2">
        <name>Zn(2+)</name>
        <dbReference type="ChEBI" id="CHEBI:29105"/>
    </cofactor>
</comment>
<gene>
    <name evidence="17" type="ORF">J2Z66_000152</name>
</gene>
<dbReference type="PANTHER" id="PTHR42951">
    <property type="entry name" value="METALLO-BETA-LACTAMASE DOMAIN-CONTAINING"/>
    <property type="match status" value="1"/>
</dbReference>
<evidence type="ECO:0000256" key="14">
    <source>
        <dbReference type="ARBA" id="ARBA00034301"/>
    </source>
</evidence>
<evidence type="ECO:0000256" key="11">
    <source>
        <dbReference type="ARBA" id="ARBA00022833"/>
    </source>
</evidence>
<evidence type="ECO:0000256" key="7">
    <source>
        <dbReference type="ARBA" id="ARBA00022723"/>
    </source>
</evidence>
<comment type="caution">
    <text evidence="17">The sequence shown here is derived from an EMBL/GenBank/DDBJ whole genome shotgun (WGS) entry which is preliminary data.</text>
</comment>
<feature type="domain" description="Metallo-beta-lactamase" evidence="16">
    <location>
        <begin position="30"/>
        <end position="221"/>
    </location>
</feature>